<name>A0A849I2J6_9HYPH</name>
<evidence type="ECO:0000313" key="2">
    <source>
        <dbReference type="Proteomes" id="UP000564885"/>
    </source>
</evidence>
<comment type="caution">
    <text evidence="1">The sequence shown here is derived from an EMBL/GenBank/DDBJ whole genome shotgun (WGS) entry which is preliminary data.</text>
</comment>
<evidence type="ECO:0000313" key="1">
    <source>
        <dbReference type="EMBL" id="NNM71854.1"/>
    </source>
</evidence>
<dbReference type="Pfam" id="PF19452">
    <property type="entry name" value="DUF5990"/>
    <property type="match status" value="1"/>
</dbReference>
<keyword evidence="2" id="KW-1185">Reference proteome</keyword>
<dbReference type="InterPro" id="IPR046032">
    <property type="entry name" value="DUF5990"/>
</dbReference>
<sequence length="139" mass="14675">MAAGQVVTLRLRIRDPLPGVAYSLQNKRSEPVGQVTAGDGPISFDVPVRIAPGPRFYGDFVRSEGATRRFVYIAIGGQAGQRPSAWSRRAKIDIHGLSAELLEEALAGGVLAAELPGRAEDGGPACATVRPIGAWQVVE</sequence>
<organism evidence="1 2">
    <name type="scientific">Enterovirga aerilata</name>
    <dbReference type="NCBI Taxonomy" id="2730920"/>
    <lineage>
        <taxon>Bacteria</taxon>
        <taxon>Pseudomonadati</taxon>
        <taxon>Pseudomonadota</taxon>
        <taxon>Alphaproteobacteria</taxon>
        <taxon>Hyphomicrobiales</taxon>
        <taxon>Methylobacteriaceae</taxon>
        <taxon>Enterovirga</taxon>
    </lineage>
</organism>
<dbReference type="Proteomes" id="UP000564885">
    <property type="component" value="Unassembled WGS sequence"/>
</dbReference>
<protein>
    <submittedName>
        <fullName evidence="1">Uncharacterized protein</fullName>
    </submittedName>
</protein>
<proteinExistence type="predicted"/>
<gene>
    <name evidence="1" type="ORF">HJG44_05505</name>
</gene>
<accession>A0A849I2J6</accession>
<dbReference type="AlphaFoldDB" id="A0A849I2J6"/>
<reference evidence="1 2" key="1">
    <citation type="submission" date="2020-04" db="EMBL/GenBank/DDBJ databases">
        <title>Enterovirga sp. isolate from soil.</title>
        <authorList>
            <person name="Chea S."/>
            <person name="Kim D.-U."/>
        </authorList>
    </citation>
    <scope>NUCLEOTIDE SEQUENCE [LARGE SCALE GENOMIC DNA]</scope>
    <source>
        <strain evidence="1 2">DB1703</strain>
    </source>
</reference>
<dbReference type="EMBL" id="JABEPP010000002">
    <property type="protein sequence ID" value="NNM71854.1"/>
    <property type="molecule type" value="Genomic_DNA"/>
</dbReference>
<dbReference type="RefSeq" id="WP_171217385.1">
    <property type="nucleotide sequence ID" value="NZ_JABEPP010000002.1"/>
</dbReference>